<evidence type="ECO:0000256" key="2">
    <source>
        <dbReference type="SAM" id="SignalP"/>
    </source>
</evidence>
<name>A0A7G8PXB7_9FLAO</name>
<organism evidence="3 4">
    <name type="scientific">Constantimarinum furrinae</name>
    <dbReference type="NCBI Taxonomy" id="2562285"/>
    <lineage>
        <taxon>Bacteria</taxon>
        <taxon>Pseudomonadati</taxon>
        <taxon>Bacteroidota</taxon>
        <taxon>Flavobacteriia</taxon>
        <taxon>Flavobacteriales</taxon>
        <taxon>Flavobacteriaceae</taxon>
        <taxon>Altibacter/Constantimarinum group</taxon>
        <taxon>Constantimarinum</taxon>
    </lineage>
</organism>
<proteinExistence type="predicted"/>
<protein>
    <recommendedName>
        <fullName evidence="5">Peptidase S74 domain-containing protein</fullName>
    </recommendedName>
</protein>
<keyword evidence="4" id="KW-1185">Reference proteome</keyword>
<evidence type="ECO:0000256" key="1">
    <source>
        <dbReference type="SAM" id="Coils"/>
    </source>
</evidence>
<dbReference type="KEGG" id="alti:ALE3EI_2447"/>
<feature type="chain" id="PRO_5028852632" description="Peptidase S74 domain-containing protein" evidence="2">
    <location>
        <begin position="21"/>
        <end position="625"/>
    </location>
</feature>
<keyword evidence="2" id="KW-0732">Signal</keyword>
<dbReference type="EMBL" id="CP052909">
    <property type="protein sequence ID" value="QNJ98983.1"/>
    <property type="molecule type" value="Genomic_DNA"/>
</dbReference>
<sequence length="625" mass="67649">MKEFGFLILSICMFTLGMHAQVGIGTTNPLAVLDIRASNQTNPASDDGILIPKIDEFPVIDPAVSQDGLFIFATGNGSVSKGFYYWDSSSSMWTALATGTGTDIDWYEEGTTTPPDNINDDIYHLGNLAIGKNTANYKLDIVENISAQGMRVELSGSNPGSKTGGGILVSNSNNGNHTALALSVTGNGSGLHNGIFNLLSGSGDGNQTGVFSRFDNAGGGNHFGNYNLFNGEGNGAHFGSSSIFSGSGSGIKIGVKNEFSNNDGYTYGLYNVFNGTLDKIRYGTYNAFTGSSDNSEYGTYHMMTSAGNGNRIGNSTSINGGGSGSKIGYQAYINPAIGGTHYGILSDVMKADGYAGYFIGRVSIGPDTPERYILPTSRGLNNQIIQTDGSGNTSWVTPDHFWSRTGTVLNLLNPGDDIVFQSDQTSITFKQSTAANPSPMIYMFDGGTSNSNRMVVSHSTAYTNFGIEYRDSTDSFVFRSSSSDLVEIDLFGGFPLRVYGVARADSFQSNTTTYPDYVFENYWNGFSEINPDYKFKTLSEIEKYIRANGHLPGVKSYQEIEENDMTINLAETSVTNLEKIEELFLYAIEANKKIEQLDAENALLRKHLKQQQEEIDTIKELISKE</sequence>
<evidence type="ECO:0008006" key="5">
    <source>
        <dbReference type="Google" id="ProtNLM"/>
    </source>
</evidence>
<reference evidence="3 4" key="1">
    <citation type="submission" date="2020-04" db="EMBL/GenBank/DDBJ databases">
        <title>Genome sequence of Altibacter aquimarinus strain ALE3EI.</title>
        <authorList>
            <person name="Oh H.-M."/>
            <person name="Jang D."/>
        </authorList>
    </citation>
    <scope>NUCLEOTIDE SEQUENCE [LARGE SCALE GENOMIC DNA]</scope>
    <source>
        <strain evidence="3 4">ALE3EI</strain>
    </source>
</reference>
<feature type="signal peptide" evidence="2">
    <location>
        <begin position="1"/>
        <end position="20"/>
    </location>
</feature>
<dbReference type="Proteomes" id="UP000515514">
    <property type="component" value="Chromosome"/>
</dbReference>
<accession>A0A7G8PXB7</accession>
<evidence type="ECO:0000313" key="3">
    <source>
        <dbReference type="EMBL" id="QNJ98983.1"/>
    </source>
</evidence>
<evidence type="ECO:0000313" key="4">
    <source>
        <dbReference type="Proteomes" id="UP000515514"/>
    </source>
</evidence>
<keyword evidence="1" id="KW-0175">Coiled coil</keyword>
<dbReference type="AlphaFoldDB" id="A0A7G8PXB7"/>
<feature type="coiled-coil region" evidence="1">
    <location>
        <begin position="587"/>
        <end position="621"/>
    </location>
</feature>
<gene>
    <name evidence="3" type="ORF">ALE3EI_2447</name>
</gene>